<evidence type="ECO:0000259" key="5">
    <source>
        <dbReference type="Pfam" id="PF04659"/>
    </source>
</evidence>
<dbReference type="STRING" id="694430.Natoc_2332"/>
<evidence type="ECO:0000313" key="7">
    <source>
        <dbReference type="Proteomes" id="UP000010878"/>
    </source>
</evidence>
<evidence type="ECO:0000256" key="3">
    <source>
        <dbReference type="SAM" id="Coils"/>
    </source>
</evidence>
<dbReference type="GO" id="GO:0097588">
    <property type="term" value="P:archaeal or bacterial-type flagellum-dependent cell motility"/>
    <property type="evidence" value="ECO:0007669"/>
    <property type="project" value="InterPro"/>
</dbReference>
<evidence type="ECO:0000256" key="1">
    <source>
        <dbReference type="ARBA" id="ARBA00004618"/>
    </source>
</evidence>
<dbReference type="InterPro" id="IPR052494">
    <property type="entry name" value="Flagella_assembly_related"/>
</dbReference>
<protein>
    <submittedName>
        <fullName evidence="6">Putative archaeal flagellar protein D/E</fullName>
    </submittedName>
</protein>
<keyword evidence="2" id="KW-0974">Archaeal flagellum</keyword>
<keyword evidence="6" id="KW-0966">Cell projection</keyword>
<accession>L0K1W4</accession>
<dbReference type="GO" id="GO:0097589">
    <property type="term" value="C:archaeal-type flagellum"/>
    <property type="evidence" value="ECO:0007669"/>
    <property type="project" value="UniProtKB-SubCell"/>
</dbReference>
<dbReference type="Pfam" id="PF04659">
    <property type="entry name" value="Arch_fla_DE"/>
    <property type="match status" value="1"/>
</dbReference>
<feature type="compositionally biased region" description="Acidic residues" evidence="4">
    <location>
        <begin position="231"/>
        <end position="249"/>
    </location>
</feature>
<dbReference type="HOGENOM" id="CLU_768629_0_0_2"/>
<dbReference type="PANTHER" id="PTHR40698:SF2">
    <property type="entry name" value="FLAGELLA-RELATED PROTEIN C-RELATED"/>
    <property type="match status" value="1"/>
</dbReference>
<dbReference type="Pfam" id="PF05377">
    <property type="entry name" value="FlaC_arch"/>
    <property type="match status" value="1"/>
</dbReference>
<feature type="region of interest" description="Disordered" evidence="4">
    <location>
        <begin position="231"/>
        <end position="264"/>
    </location>
</feature>
<dbReference type="EMBL" id="CP003929">
    <property type="protein sequence ID" value="AGB38108.1"/>
    <property type="molecule type" value="Genomic_DNA"/>
</dbReference>
<dbReference type="Proteomes" id="UP000010878">
    <property type="component" value="Chromosome"/>
</dbReference>
<evidence type="ECO:0000313" key="6">
    <source>
        <dbReference type="EMBL" id="AGB38108.1"/>
    </source>
</evidence>
<gene>
    <name evidence="6" type="ORF">Natoc_2332</name>
</gene>
<feature type="compositionally biased region" description="Acidic residues" evidence="4">
    <location>
        <begin position="119"/>
        <end position="133"/>
    </location>
</feature>
<dbReference type="AlphaFoldDB" id="L0K1W4"/>
<evidence type="ECO:0000256" key="2">
    <source>
        <dbReference type="ARBA" id="ARBA00022440"/>
    </source>
</evidence>
<feature type="compositionally biased region" description="Basic and acidic residues" evidence="4">
    <location>
        <begin position="12"/>
        <end position="22"/>
    </location>
</feature>
<feature type="domain" description="Archaeal flagella protein FlaD/E" evidence="5">
    <location>
        <begin position="260"/>
        <end position="349"/>
    </location>
</feature>
<sequence length="360" mass="39701">MAWNWLMSLFGRGRESAERDSLEPADWETDTTPEDAEADAPEDEDVPEDEDDETATESPDEDDPIDDPLEKKPELTIDSEETPPEEDDEFAALEPAPLDEPDDDGFDLSWASSFTQSNDDPEEQADGGVDEEVVDDLRYRTESLEESIEDTEMRLDAIQDSQEQVVSQVDELNDRVRRLLGLYDQVTDDINPFTGEGEADSGFEVFGGASADDGETVSFDDLKEDVEVEPVADLEEDDPAPEPEPEPEPDPQPIDTPADAPTLRTLPDTYATDVVVFEWLATLLESGGPRATLEALSYYVELGWIDEDVRAHLETVLSGPGLADVDADPSGSLTAADHADSYAYVVQLREIGEIRRTVDP</sequence>
<dbReference type="eggNOG" id="arCOG05119">
    <property type="taxonomic scope" value="Archaea"/>
</dbReference>
<feature type="coiled-coil region" evidence="3">
    <location>
        <begin position="134"/>
        <end position="189"/>
    </location>
</feature>
<keyword evidence="7" id="KW-1185">Reference proteome</keyword>
<feature type="compositionally biased region" description="Acidic residues" evidence="4">
    <location>
        <begin position="23"/>
        <end position="67"/>
    </location>
</feature>
<dbReference type="GeneID" id="14404016"/>
<evidence type="ECO:0000256" key="4">
    <source>
        <dbReference type="SAM" id="MobiDB-lite"/>
    </source>
</evidence>
<keyword evidence="6" id="KW-0969">Cilium</keyword>
<organism evidence="6 7">
    <name type="scientific">Natronococcus occultus SP4</name>
    <dbReference type="NCBI Taxonomy" id="694430"/>
    <lineage>
        <taxon>Archaea</taxon>
        <taxon>Methanobacteriati</taxon>
        <taxon>Methanobacteriota</taxon>
        <taxon>Stenosarchaea group</taxon>
        <taxon>Halobacteria</taxon>
        <taxon>Halobacteriales</taxon>
        <taxon>Natrialbaceae</taxon>
        <taxon>Natronococcus</taxon>
    </lineage>
</organism>
<dbReference type="RefSeq" id="WP_015321551.1">
    <property type="nucleotide sequence ID" value="NC_019974.1"/>
</dbReference>
<dbReference type="OrthoDB" id="121879at2157"/>
<dbReference type="eggNOG" id="arCOG02964">
    <property type="taxonomic scope" value="Archaea"/>
</dbReference>
<feature type="region of interest" description="Disordered" evidence="4">
    <location>
        <begin position="1"/>
        <end position="133"/>
    </location>
</feature>
<name>L0K1W4_9EURY</name>
<keyword evidence="6" id="KW-0282">Flagellum</keyword>
<dbReference type="KEGG" id="nou:Natoc_2332"/>
<keyword evidence="3" id="KW-0175">Coiled coil</keyword>
<dbReference type="PANTHER" id="PTHR40698">
    <property type="entry name" value="FLAGELLA-RELATED PROTEIN E-RELATED-RELATED"/>
    <property type="match status" value="1"/>
</dbReference>
<dbReference type="InterPro" id="IPR006752">
    <property type="entry name" value="Arch_fla_DE"/>
</dbReference>
<reference evidence="6 7" key="1">
    <citation type="submission" date="2012-11" db="EMBL/GenBank/DDBJ databases">
        <title>FINISHED of Natronococcus occultus SP4, DSM 3396.</title>
        <authorList>
            <consortium name="DOE Joint Genome Institute"/>
            <person name="Eisen J."/>
            <person name="Huntemann M."/>
            <person name="Wei C.-L."/>
            <person name="Han J."/>
            <person name="Detter J.C."/>
            <person name="Han C."/>
            <person name="Tapia R."/>
            <person name="Chen A."/>
            <person name="Kyrpides N."/>
            <person name="Mavromatis K."/>
            <person name="Markowitz V."/>
            <person name="Szeto E."/>
            <person name="Ivanova N."/>
            <person name="Mikhailova N."/>
            <person name="Ovchinnikova G."/>
            <person name="Pagani I."/>
            <person name="Pati A."/>
            <person name="Goodwin L."/>
            <person name="Nordberg H.P."/>
            <person name="Cantor M.N."/>
            <person name="Hua S.X."/>
            <person name="Woyke T."/>
            <person name="Eisen J."/>
            <person name="Klenk H.-P."/>
            <person name="Klenk H.-P."/>
        </authorList>
    </citation>
    <scope>NUCLEOTIDE SEQUENCE [LARGE SCALE GENOMIC DNA]</scope>
    <source>
        <strain evidence="6 7">SP4</strain>
    </source>
</reference>
<dbReference type="InterPro" id="IPR009205">
    <property type="entry name" value="FlaC_arc"/>
</dbReference>
<proteinExistence type="predicted"/>
<comment type="subcellular location">
    <subcellularLocation>
        <location evidence="1">Archaeal flagellum</location>
    </subcellularLocation>
</comment>
<feature type="compositionally biased region" description="Acidic residues" evidence="4">
    <location>
        <begin position="77"/>
        <end position="106"/>
    </location>
</feature>